<dbReference type="SMART" id="SM00584">
    <property type="entry name" value="TLDc"/>
    <property type="match status" value="1"/>
</dbReference>
<evidence type="ECO:0000313" key="7">
    <source>
        <dbReference type="Proteomes" id="UP000266861"/>
    </source>
</evidence>
<dbReference type="PANTHER" id="PTHR23354">
    <property type="entry name" value="NUCLEOLAR PROTEIN 7/ESTROGEN RECEPTOR COACTIVATOR-RELATED"/>
    <property type="match status" value="1"/>
</dbReference>
<name>A0A397GKA5_9GLOM</name>
<accession>A0A397GKA5</accession>
<dbReference type="STRING" id="1348612.A0A397GKA5"/>
<dbReference type="GO" id="GO:0005739">
    <property type="term" value="C:mitochondrion"/>
    <property type="evidence" value="ECO:0007669"/>
    <property type="project" value="UniProtKB-SubCell"/>
</dbReference>
<proteinExistence type="inferred from homology"/>
<organism evidence="6 7">
    <name type="scientific">Diversispora epigaea</name>
    <dbReference type="NCBI Taxonomy" id="1348612"/>
    <lineage>
        <taxon>Eukaryota</taxon>
        <taxon>Fungi</taxon>
        <taxon>Fungi incertae sedis</taxon>
        <taxon>Mucoromycota</taxon>
        <taxon>Glomeromycotina</taxon>
        <taxon>Glomeromycetes</taxon>
        <taxon>Diversisporales</taxon>
        <taxon>Diversisporaceae</taxon>
        <taxon>Diversispora</taxon>
    </lineage>
</organism>
<dbReference type="GO" id="GO:0006979">
    <property type="term" value="P:response to oxidative stress"/>
    <property type="evidence" value="ECO:0007669"/>
    <property type="project" value="TreeGrafter"/>
</dbReference>
<dbReference type="PROSITE" id="PS51886">
    <property type="entry name" value="TLDC"/>
    <property type="match status" value="1"/>
</dbReference>
<dbReference type="OrthoDB" id="26679at2759"/>
<comment type="similarity">
    <text evidence="2">Belongs to the OXR1 family.</text>
</comment>
<dbReference type="EMBL" id="PQFF01000440">
    <property type="protein sequence ID" value="RHZ50004.1"/>
    <property type="molecule type" value="Genomic_DNA"/>
</dbReference>
<dbReference type="AlphaFoldDB" id="A0A397GKA5"/>
<dbReference type="GO" id="GO:0005634">
    <property type="term" value="C:nucleus"/>
    <property type="evidence" value="ECO:0007669"/>
    <property type="project" value="TreeGrafter"/>
</dbReference>
<dbReference type="InterPro" id="IPR006571">
    <property type="entry name" value="TLDc_dom"/>
</dbReference>
<evidence type="ECO:0000256" key="3">
    <source>
        <dbReference type="ARBA" id="ARBA00023128"/>
    </source>
</evidence>
<evidence type="ECO:0000256" key="2">
    <source>
        <dbReference type="ARBA" id="ARBA00009540"/>
    </source>
</evidence>
<sequence>MNTMYYKVKDKGPLILAIKDMEDQVFGAFVTEPFKPRPSYYGTGECFLWKSLSDSKSDKSSILSSQPLVKFYNWTGRNEYVILSEHDYLAIGGGEGKIGLWVDSDLQSGHSTRCDTFDNDTLSSTPEFECMGFELWGLMN</sequence>
<gene>
    <name evidence="6" type="ORF">Glove_508g29</name>
</gene>
<keyword evidence="7" id="KW-1185">Reference proteome</keyword>
<protein>
    <recommendedName>
        <fullName evidence="4">Oxidation resistance protein 1</fullName>
    </recommendedName>
</protein>
<comment type="caution">
    <text evidence="6">The sequence shown here is derived from an EMBL/GenBank/DDBJ whole genome shotgun (WGS) entry which is preliminary data.</text>
</comment>
<evidence type="ECO:0000313" key="6">
    <source>
        <dbReference type="EMBL" id="RHZ50004.1"/>
    </source>
</evidence>
<feature type="domain" description="TLDc" evidence="5">
    <location>
        <begin position="1"/>
        <end position="139"/>
    </location>
</feature>
<reference evidence="6 7" key="1">
    <citation type="submission" date="2018-08" db="EMBL/GenBank/DDBJ databases">
        <title>Genome and evolution of the arbuscular mycorrhizal fungus Diversispora epigaea (formerly Glomus versiforme) and its bacterial endosymbionts.</title>
        <authorList>
            <person name="Sun X."/>
            <person name="Fei Z."/>
            <person name="Harrison M."/>
        </authorList>
    </citation>
    <scope>NUCLEOTIDE SEQUENCE [LARGE SCALE GENOMIC DNA]</scope>
    <source>
        <strain evidence="6 7">IT104</strain>
    </source>
</reference>
<keyword evidence="3" id="KW-0496">Mitochondrion</keyword>
<dbReference type="PANTHER" id="PTHR23354:SF62">
    <property type="entry name" value="MUSTARD, ISOFORM V"/>
    <property type="match status" value="1"/>
</dbReference>
<comment type="subcellular location">
    <subcellularLocation>
        <location evidence="1">Mitochondrion</location>
    </subcellularLocation>
</comment>
<evidence type="ECO:0000259" key="5">
    <source>
        <dbReference type="PROSITE" id="PS51886"/>
    </source>
</evidence>
<evidence type="ECO:0000256" key="1">
    <source>
        <dbReference type="ARBA" id="ARBA00004173"/>
    </source>
</evidence>
<dbReference type="Proteomes" id="UP000266861">
    <property type="component" value="Unassembled WGS sequence"/>
</dbReference>
<dbReference type="Pfam" id="PF07534">
    <property type="entry name" value="TLD"/>
    <property type="match status" value="1"/>
</dbReference>
<evidence type="ECO:0000256" key="4">
    <source>
        <dbReference type="ARBA" id="ARBA00040604"/>
    </source>
</evidence>